<proteinExistence type="predicted"/>
<dbReference type="Proteomes" id="UP000325081">
    <property type="component" value="Unassembled WGS sequence"/>
</dbReference>
<organism evidence="2 3">
    <name type="scientific">Striga asiatica</name>
    <name type="common">Asiatic witchweed</name>
    <name type="synonym">Buchnera asiatica</name>
    <dbReference type="NCBI Taxonomy" id="4170"/>
    <lineage>
        <taxon>Eukaryota</taxon>
        <taxon>Viridiplantae</taxon>
        <taxon>Streptophyta</taxon>
        <taxon>Embryophyta</taxon>
        <taxon>Tracheophyta</taxon>
        <taxon>Spermatophyta</taxon>
        <taxon>Magnoliopsida</taxon>
        <taxon>eudicotyledons</taxon>
        <taxon>Gunneridae</taxon>
        <taxon>Pentapetalae</taxon>
        <taxon>asterids</taxon>
        <taxon>lamiids</taxon>
        <taxon>Lamiales</taxon>
        <taxon>Orobanchaceae</taxon>
        <taxon>Buchnereae</taxon>
        <taxon>Striga</taxon>
    </lineage>
</organism>
<evidence type="ECO:0000313" key="2">
    <source>
        <dbReference type="EMBL" id="GER34254.1"/>
    </source>
</evidence>
<feature type="compositionally biased region" description="Basic residues" evidence="1">
    <location>
        <begin position="189"/>
        <end position="210"/>
    </location>
</feature>
<dbReference type="EMBL" id="BKCP01004861">
    <property type="protein sequence ID" value="GER34254.1"/>
    <property type="molecule type" value="Genomic_DNA"/>
</dbReference>
<gene>
    <name evidence="2" type="ORF">STAS_10461</name>
</gene>
<feature type="region of interest" description="Disordered" evidence="1">
    <location>
        <begin position="189"/>
        <end position="213"/>
    </location>
</feature>
<feature type="compositionally biased region" description="Polar residues" evidence="1">
    <location>
        <begin position="15"/>
        <end position="49"/>
    </location>
</feature>
<feature type="region of interest" description="Disordered" evidence="1">
    <location>
        <begin position="1"/>
        <end position="49"/>
    </location>
</feature>
<evidence type="ECO:0000313" key="3">
    <source>
        <dbReference type="Proteomes" id="UP000325081"/>
    </source>
</evidence>
<protein>
    <submittedName>
        <fullName evidence="2">NAD(P)-binding Rossmann-fold superfamily protein</fullName>
    </submittedName>
</protein>
<name>A0A5A7PNA6_STRAF</name>
<keyword evidence="3" id="KW-1185">Reference proteome</keyword>
<sequence length="311" mass="34093">MVPCLFPTVGKQPSGRASCTTDTDNSAPQTLHETTTSASELPSAHSSPQWTADADCSGCARMPQLPRASVWARCGNGPWPETTPCWPCSSGTPHKGTLHTLTLAAVHGKNPPNSCCMTMGMARPHTCLATVLPEYCGLSSCFGLWQWACFHLGKRNAYQIGAENGLDLHSRGFLHSPIPAALGRQLNHGRGRLRRRRRRVRGRRGGHSHRQGVLSRAALRPIVASVSAVRRNHLRAARRSGGRPAKAPPPLLLGRGRLRRRDGGRRTNINGMSRKGKEEEEEEEETPSIGQITKSYEEEEEETPSIVYTLY</sequence>
<comment type="caution">
    <text evidence="2">The sequence shown here is derived from an EMBL/GenBank/DDBJ whole genome shotgun (WGS) entry which is preliminary data.</text>
</comment>
<feature type="region of interest" description="Disordered" evidence="1">
    <location>
        <begin position="236"/>
        <end position="311"/>
    </location>
</feature>
<evidence type="ECO:0000256" key="1">
    <source>
        <dbReference type="SAM" id="MobiDB-lite"/>
    </source>
</evidence>
<accession>A0A5A7PNA6</accession>
<reference evidence="3" key="1">
    <citation type="journal article" date="2019" name="Curr. Biol.">
        <title>Genome Sequence of Striga asiatica Provides Insight into the Evolution of Plant Parasitism.</title>
        <authorList>
            <person name="Yoshida S."/>
            <person name="Kim S."/>
            <person name="Wafula E.K."/>
            <person name="Tanskanen J."/>
            <person name="Kim Y.M."/>
            <person name="Honaas L."/>
            <person name="Yang Z."/>
            <person name="Spallek T."/>
            <person name="Conn C.E."/>
            <person name="Ichihashi Y."/>
            <person name="Cheong K."/>
            <person name="Cui S."/>
            <person name="Der J.P."/>
            <person name="Gundlach H."/>
            <person name="Jiao Y."/>
            <person name="Hori C."/>
            <person name="Ishida J.K."/>
            <person name="Kasahara H."/>
            <person name="Kiba T."/>
            <person name="Kim M.S."/>
            <person name="Koo N."/>
            <person name="Laohavisit A."/>
            <person name="Lee Y.H."/>
            <person name="Lumba S."/>
            <person name="McCourt P."/>
            <person name="Mortimer J.C."/>
            <person name="Mutuku J.M."/>
            <person name="Nomura T."/>
            <person name="Sasaki-Sekimoto Y."/>
            <person name="Seto Y."/>
            <person name="Wang Y."/>
            <person name="Wakatake T."/>
            <person name="Sakakibara H."/>
            <person name="Demura T."/>
            <person name="Yamaguchi S."/>
            <person name="Yoneyama K."/>
            <person name="Manabe R.I."/>
            <person name="Nelson D.C."/>
            <person name="Schulman A.H."/>
            <person name="Timko M.P."/>
            <person name="dePamphilis C.W."/>
            <person name="Choi D."/>
            <person name="Shirasu K."/>
        </authorList>
    </citation>
    <scope>NUCLEOTIDE SEQUENCE [LARGE SCALE GENOMIC DNA]</scope>
    <source>
        <strain evidence="3">cv. UVA1</strain>
    </source>
</reference>
<dbReference type="AlphaFoldDB" id="A0A5A7PNA6"/>